<dbReference type="RefSeq" id="WP_273629000.1">
    <property type="nucleotide sequence ID" value="NZ_CP117167.1"/>
</dbReference>
<sequence length="67" mass="7774">MHTDTQIFKEADGTVDLLFSLEDYDFEKTVDVMVSLKEDGENKNYTAVYTKKRVDGKPEWVPTSIRK</sequence>
<evidence type="ECO:0000313" key="1">
    <source>
        <dbReference type="EMBL" id="WCT10808.1"/>
    </source>
</evidence>
<keyword evidence="2" id="KW-1185">Reference proteome</keyword>
<proteinExistence type="predicted"/>
<reference evidence="1 2" key="1">
    <citation type="submission" date="2023-02" db="EMBL/GenBank/DDBJ databases">
        <title>Genome sequence of Mucilaginibacter jinjuensis strain KACC 16571.</title>
        <authorList>
            <person name="Kim S."/>
            <person name="Heo J."/>
            <person name="Kwon S.-W."/>
        </authorList>
    </citation>
    <scope>NUCLEOTIDE SEQUENCE [LARGE SCALE GENOMIC DNA]</scope>
    <source>
        <strain evidence="1 2">KACC 16571</strain>
    </source>
</reference>
<gene>
    <name evidence="1" type="ORF">PQO05_18905</name>
</gene>
<organism evidence="1 2">
    <name type="scientific">Mucilaginibacter jinjuensis</name>
    <dbReference type="NCBI Taxonomy" id="1176721"/>
    <lineage>
        <taxon>Bacteria</taxon>
        <taxon>Pseudomonadati</taxon>
        <taxon>Bacteroidota</taxon>
        <taxon>Sphingobacteriia</taxon>
        <taxon>Sphingobacteriales</taxon>
        <taxon>Sphingobacteriaceae</taxon>
        <taxon>Mucilaginibacter</taxon>
    </lineage>
</organism>
<protein>
    <recommendedName>
        <fullName evidence="3">PLAT domain-containing protein</fullName>
    </recommendedName>
</protein>
<evidence type="ECO:0000313" key="2">
    <source>
        <dbReference type="Proteomes" id="UP001216139"/>
    </source>
</evidence>
<name>A0ABY7T4U5_9SPHI</name>
<evidence type="ECO:0008006" key="3">
    <source>
        <dbReference type="Google" id="ProtNLM"/>
    </source>
</evidence>
<accession>A0ABY7T4U5</accession>
<dbReference type="Proteomes" id="UP001216139">
    <property type="component" value="Chromosome"/>
</dbReference>
<dbReference type="EMBL" id="CP117167">
    <property type="protein sequence ID" value="WCT10808.1"/>
    <property type="molecule type" value="Genomic_DNA"/>
</dbReference>